<dbReference type="AlphaFoldDB" id="A0A6C7TAR1"/>
<reference evidence="1" key="1">
    <citation type="submission" date="2019-09" db="EMBL/GenBank/DDBJ databases">
        <authorList>
            <person name="Ashton P.M."/>
            <person name="Dallman T."/>
            <person name="Nair S."/>
            <person name="De Pinna E."/>
            <person name="Peters T."/>
            <person name="Grant K."/>
        </authorList>
    </citation>
    <scope>NUCLEOTIDE SEQUENCE</scope>
    <source>
        <strain evidence="1">169598</strain>
    </source>
</reference>
<accession>A0A6C7TAR1</accession>
<proteinExistence type="predicted"/>
<dbReference type="EMBL" id="AAKFEF010000003">
    <property type="protein sequence ID" value="ECR2422521.1"/>
    <property type="molecule type" value="Genomic_DNA"/>
</dbReference>
<protein>
    <submittedName>
        <fullName evidence="1">Uncharacterized protein</fullName>
    </submittedName>
</protein>
<name>A0A6C7TAR1_CAMCO</name>
<evidence type="ECO:0000313" key="1">
    <source>
        <dbReference type="EMBL" id="ECR2422521.1"/>
    </source>
</evidence>
<gene>
    <name evidence="1" type="ORF">F1F38_02555</name>
</gene>
<organism evidence="1">
    <name type="scientific">Campylobacter coli</name>
    <dbReference type="NCBI Taxonomy" id="195"/>
    <lineage>
        <taxon>Bacteria</taxon>
        <taxon>Pseudomonadati</taxon>
        <taxon>Campylobacterota</taxon>
        <taxon>Epsilonproteobacteria</taxon>
        <taxon>Campylobacterales</taxon>
        <taxon>Campylobacteraceae</taxon>
        <taxon>Campylobacter</taxon>
    </lineage>
</organism>
<sequence length="92" mass="10394">MKINLFLNLIFTIKEKIRFFGETVASSYTLNEIQRNEIIRATQFWANIIGASAINSSPIPISVSTFDIPNANALSYDFFSNPILIGYCKEKV</sequence>
<comment type="caution">
    <text evidence="1">The sequence shown here is derived from an EMBL/GenBank/DDBJ whole genome shotgun (WGS) entry which is preliminary data.</text>
</comment>